<feature type="region of interest" description="Disordered" evidence="1">
    <location>
        <begin position="78"/>
        <end position="99"/>
    </location>
</feature>
<sequence>MVEFNIPGRNSQFSSESCGAYVPWVLRMALRKFGNNVSSNKLRRASETRAYVGYYSLRSPRPSKRHEIGRALKNRSIGFSKERPAVPNEEDRAGTLQATSSPTIVQSPWLLRTTADATATLPKTPLLSLFNP</sequence>
<gene>
    <name evidence="2" type="ORF">EG68_04913</name>
</gene>
<evidence type="ECO:0000256" key="1">
    <source>
        <dbReference type="SAM" id="MobiDB-lite"/>
    </source>
</evidence>
<organism evidence="2 3">
    <name type="scientific">Paragonimus skrjabini miyazakii</name>
    <dbReference type="NCBI Taxonomy" id="59628"/>
    <lineage>
        <taxon>Eukaryota</taxon>
        <taxon>Metazoa</taxon>
        <taxon>Spiralia</taxon>
        <taxon>Lophotrochozoa</taxon>
        <taxon>Platyhelminthes</taxon>
        <taxon>Trematoda</taxon>
        <taxon>Digenea</taxon>
        <taxon>Plagiorchiida</taxon>
        <taxon>Troglotremata</taxon>
        <taxon>Troglotrematidae</taxon>
        <taxon>Paragonimus</taxon>
    </lineage>
</organism>
<dbReference type="EMBL" id="JTDE01002017">
    <property type="protein sequence ID" value="KAF7257996.1"/>
    <property type="molecule type" value="Genomic_DNA"/>
</dbReference>
<dbReference type="Proteomes" id="UP000822476">
    <property type="component" value="Unassembled WGS sequence"/>
</dbReference>
<name>A0A8S9YX96_9TREM</name>
<protein>
    <submittedName>
        <fullName evidence="2">Uncharacterized protein</fullName>
    </submittedName>
</protein>
<comment type="caution">
    <text evidence="2">The sequence shown here is derived from an EMBL/GenBank/DDBJ whole genome shotgun (WGS) entry which is preliminary data.</text>
</comment>
<evidence type="ECO:0000313" key="2">
    <source>
        <dbReference type="EMBL" id="KAF7257996.1"/>
    </source>
</evidence>
<proteinExistence type="predicted"/>
<reference evidence="2" key="1">
    <citation type="submission" date="2019-07" db="EMBL/GenBank/DDBJ databases">
        <title>Annotation for the trematode Paragonimus miyazaki's.</title>
        <authorList>
            <person name="Choi Y.-J."/>
        </authorList>
    </citation>
    <scope>NUCLEOTIDE SEQUENCE</scope>
    <source>
        <strain evidence="2">Japan</strain>
    </source>
</reference>
<keyword evidence="3" id="KW-1185">Reference proteome</keyword>
<evidence type="ECO:0000313" key="3">
    <source>
        <dbReference type="Proteomes" id="UP000822476"/>
    </source>
</evidence>
<dbReference type="AlphaFoldDB" id="A0A8S9YX96"/>
<feature type="compositionally biased region" description="Basic and acidic residues" evidence="1">
    <location>
        <begin position="80"/>
        <end position="93"/>
    </location>
</feature>
<accession>A0A8S9YX96</accession>